<dbReference type="PANTHER" id="PTHR16056">
    <property type="entry name" value="REGULATOR OF MICROTUBULE DYNAMICS PROTEIN"/>
    <property type="match status" value="1"/>
</dbReference>
<dbReference type="EMBL" id="KK113789">
    <property type="protein sequence ID" value="KFM61046.1"/>
    <property type="molecule type" value="Genomic_DNA"/>
</dbReference>
<dbReference type="Pfam" id="PF21033">
    <property type="entry name" value="RMD1-3"/>
    <property type="match status" value="1"/>
</dbReference>
<dbReference type="AlphaFoldDB" id="A0A087T7F7"/>
<dbReference type="Proteomes" id="UP000054359">
    <property type="component" value="Unassembled WGS sequence"/>
</dbReference>
<evidence type="ECO:0000256" key="8">
    <source>
        <dbReference type="ARBA" id="ARBA00041958"/>
    </source>
</evidence>
<comment type="subcellular location">
    <subcellularLocation>
        <location evidence="1">Cytoplasm</location>
        <location evidence="1">Cytoskeleton</location>
    </subcellularLocation>
</comment>
<dbReference type="STRING" id="407821.A0A087T7F7"/>
<evidence type="ECO:0000256" key="1">
    <source>
        <dbReference type="ARBA" id="ARBA00004245"/>
    </source>
</evidence>
<keyword evidence="4" id="KW-0677">Repeat</keyword>
<keyword evidence="10" id="KW-1185">Reference proteome</keyword>
<keyword evidence="3" id="KW-0963">Cytoplasm</keyword>
<dbReference type="GO" id="GO:0008017">
    <property type="term" value="F:microtubule binding"/>
    <property type="evidence" value="ECO:0007669"/>
    <property type="project" value="TreeGrafter"/>
</dbReference>
<dbReference type="PANTHER" id="PTHR16056:SF16">
    <property type="entry name" value="REGULATOR OF MICROTUBULE DYNAMICS PROTEIN 1"/>
    <property type="match status" value="1"/>
</dbReference>
<dbReference type="Gene3D" id="1.25.40.10">
    <property type="entry name" value="Tetratricopeptide repeat domain"/>
    <property type="match status" value="1"/>
</dbReference>
<evidence type="ECO:0000256" key="7">
    <source>
        <dbReference type="ARBA" id="ARBA00039966"/>
    </source>
</evidence>
<dbReference type="OrthoDB" id="512473at2759"/>
<name>A0A087T7F7_STEMI</name>
<reference evidence="9 10" key="1">
    <citation type="submission" date="2013-11" db="EMBL/GenBank/DDBJ databases">
        <title>Genome sequencing of Stegodyphus mimosarum.</title>
        <authorList>
            <person name="Bechsgaard J."/>
        </authorList>
    </citation>
    <scope>NUCLEOTIDE SEQUENCE [LARGE SCALE GENOMIC DNA]</scope>
</reference>
<accession>A0A087T7F7</accession>
<evidence type="ECO:0000256" key="6">
    <source>
        <dbReference type="ARBA" id="ARBA00023212"/>
    </source>
</evidence>
<dbReference type="GO" id="GO:0005739">
    <property type="term" value="C:mitochondrion"/>
    <property type="evidence" value="ECO:0007669"/>
    <property type="project" value="TreeGrafter"/>
</dbReference>
<evidence type="ECO:0000313" key="9">
    <source>
        <dbReference type="EMBL" id="KFM61046.1"/>
    </source>
</evidence>
<dbReference type="GO" id="GO:0005876">
    <property type="term" value="C:spindle microtubule"/>
    <property type="evidence" value="ECO:0007669"/>
    <property type="project" value="TreeGrafter"/>
</dbReference>
<organism evidence="9 10">
    <name type="scientific">Stegodyphus mimosarum</name>
    <name type="common">African social velvet spider</name>
    <dbReference type="NCBI Taxonomy" id="407821"/>
    <lineage>
        <taxon>Eukaryota</taxon>
        <taxon>Metazoa</taxon>
        <taxon>Ecdysozoa</taxon>
        <taxon>Arthropoda</taxon>
        <taxon>Chelicerata</taxon>
        <taxon>Arachnida</taxon>
        <taxon>Araneae</taxon>
        <taxon>Araneomorphae</taxon>
        <taxon>Entelegynae</taxon>
        <taxon>Eresoidea</taxon>
        <taxon>Eresidae</taxon>
        <taxon>Stegodyphus</taxon>
    </lineage>
</organism>
<dbReference type="InterPro" id="IPR011990">
    <property type="entry name" value="TPR-like_helical_dom_sf"/>
</dbReference>
<dbReference type="InterPro" id="IPR049039">
    <property type="entry name" value="RMD1-3_a_helical_rpt"/>
</dbReference>
<dbReference type="SUPFAM" id="SSF48452">
    <property type="entry name" value="TPR-like"/>
    <property type="match status" value="1"/>
</dbReference>
<feature type="non-terminal residue" evidence="9">
    <location>
        <position position="119"/>
    </location>
</feature>
<gene>
    <name evidence="9" type="ORF">X975_21197</name>
</gene>
<evidence type="ECO:0000256" key="5">
    <source>
        <dbReference type="ARBA" id="ARBA00022803"/>
    </source>
</evidence>
<evidence type="ECO:0000256" key="3">
    <source>
        <dbReference type="ARBA" id="ARBA00022490"/>
    </source>
</evidence>
<dbReference type="GO" id="GO:0097431">
    <property type="term" value="C:mitotic spindle pole"/>
    <property type="evidence" value="ECO:0007669"/>
    <property type="project" value="TreeGrafter"/>
</dbReference>
<keyword evidence="5" id="KW-0802">TPR repeat</keyword>
<evidence type="ECO:0000256" key="2">
    <source>
        <dbReference type="ARBA" id="ARBA00011375"/>
    </source>
</evidence>
<evidence type="ECO:0000313" key="10">
    <source>
        <dbReference type="Proteomes" id="UP000054359"/>
    </source>
</evidence>
<dbReference type="OMA" id="CYEIANM"/>
<evidence type="ECO:0000256" key="4">
    <source>
        <dbReference type="ARBA" id="ARBA00022737"/>
    </source>
</evidence>
<sequence length="119" mass="13619">MNGYTFKEHVDKAITLKPLDPSLYYMLGRWCYEVAVLSWLERKVASTLFSTPPEATLEEAREYLLKADQLKPDWKENLLFLAKTYISDGDYSSAISLIDRALKIPVTSEDDALSHSELQ</sequence>
<protein>
    <recommendedName>
        <fullName evidence="7">Regulator of microtubule dynamics protein 1</fullName>
    </recommendedName>
    <alternativeName>
        <fullName evidence="8">Protein FAM82B</fullName>
    </alternativeName>
</protein>
<keyword evidence="6" id="KW-0206">Cytoskeleton</keyword>
<comment type="subunit">
    <text evidence="2">Interacts with microtubules.</text>
</comment>
<proteinExistence type="predicted"/>